<reference evidence="2 3" key="1">
    <citation type="journal article" date="2016" name="Nat. Commun.">
        <title>Thousands of microbial genomes shed light on interconnected biogeochemical processes in an aquifer system.</title>
        <authorList>
            <person name="Anantharaman K."/>
            <person name="Brown C.T."/>
            <person name="Hug L.A."/>
            <person name="Sharon I."/>
            <person name="Castelle C.J."/>
            <person name="Probst A.J."/>
            <person name="Thomas B.C."/>
            <person name="Singh A."/>
            <person name="Wilkins M.J."/>
            <person name="Karaoz U."/>
            <person name="Brodie E.L."/>
            <person name="Williams K.H."/>
            <person name="Hubbard S.S."/>
            <person name="Banfield J.F."/>
        </authorList>
    </citation>
    <scope>NUCLEOTIDE SEQUENCE [LARGE SCALE GENOMIC DNA]</scope>
</reference>
<dbReference type="Gene3D" id="3.20.100.30">
    <property type="entry name" value="VTC, catalytic tunnel domain"/>
    <property type="match status" value="1"/>
</dbReference>
<dbReference type="AlphaFoldDB" id="A0A1F5HAR0"/>
<organism evidence="2 3">
    <name type="scientific">Candidatus Curtissbacteria bacterium RIFOXYA1_FULL_41_14</name>
    <dbReference type="NCBI Taxonomy" id="1797737"/>
    <lineage>
        <taxon>Bacteria</taxon>
        <taxon>Candidatus Curtissiibacteriota</taxon>
    </lineage>
</organism>
<protein>
    <recommendedName>
        <fullName evidence="1">VTC domain-containing protein</fullName>
    </recommendedName>
</protein>
<gene>
    <name evidence="2" type="ORF">A2196_00630</name>
</gene>
<evidence type="ECO:0000259" key="1">
    <source>
        <dbReference type="Pfam" id="PF09359"/>
    </source>
</evidence>
<dbReference type="Proteomes" id="UP000176751">
    <property type="component" value="Unassembled WGS sequence"/>
</dbReference>
<name>A0A1F5HAR0_9BACT</name>
<dbReference type="InterPro" id="IPR042267">
    <property type="entry name" value="VTC_sf"/>
</dbReference>
<accession>A0A1F5HAR0</accession>
<dbReference type="STRING" id="1797737.A2196_00630"/>
<evidence type="ECO:0000313" key="3">
    <source>
        <dbReference type="Proteomes" id="UP000176751"/>
    </source>
</evidence>
<dbReference type="CDD" id="cd07750">
    <property type="entry name" value="PolyPPase_VTC_like"/>
    <property type="match status" value="1"/>
</dbReference>
<comment type="caution">
    <text evidence="2">The sequence shown here is derived from an EMBL/GenBank/DDBJ whole genome shotgun (WGS) entry which is preliminary data.</text>
</comment>
<feature type="domain" description="VTC" evidence="1">
    <location>
        <begin position="8"/>
        <end position="225"/>
    </location>
</feature>
<evidence type="ECO:0000313" key="2">
    <source>
        <dbReference type="EMBL" id="OGE01201.1"/>
    </source>
</evidence>
<dbReference type="InterPro" id="IPR018966">
    <property type="entry name" value="VTC_domain"/>
</dbReference>
<dbReference type="GO" id="GO:0006799">
    <property type="term" value="P:polyphosphate biosynthetic process"/>
    <property type="evidence" value="ECO:0007669"/>
    <property type="project" value="UniProtKB-ARBA"/>
</dbReference>
<proteinExistence type="predicted"/>
<sequence>MNFDSKYRYERKFLANNLTQKQVETIITLHPAMFSESFVSRHVNSLYLDTLNLNNYNDAVLGNNNRIKIRIRWYGELTGLIKKPMLEIKIKKSFANKKLSFPLKSFNIERIFKKENLQDLFARSNIPIEVKAGLSVLSPVLINRYKRRYFVSADSNFRITQDSEVEYYCLLSHLSPFFQKSEPSRNIVIAELKYALSNDDYANKISNHFPFRLSKNSKYVNGIELITLGRIFS</sequence>
<dbReference type="Pfam" id="PF09359">
    <property type="entry name" value="VTC"/>
    <property type="match status" value="1"/>
</dbReference>
<dbReference type="EMBL" id="MFCA01000029">
    <property type="protein sequence ID" value="OGE01201.1"/>
    <property type="molecule type" value="Genomic_DNA"/>
</dbReference>